<dbReference type="RefSeq" id="WP_143040727.1">
    <property type="nucleotide sequence ID" value="NZ_FNSR01000002.1"/>
</dbReference>
<dbReference type="CDD" id="cd12797">
    <property type="entry name" value="M23_peptidase"/>
    <property type="match status" value="1"/>
</dbReference>
<dbReference type="Gene3D" id="2.70.70.10">
    <property type="entry name" value="Glucose Permease (Domain IIA)"/>
    <property type="match status" value="1"/>
</dbReference>
<dbReference type="AlphaFoldDB" id="A0A1H7SUD4"/>
<keyword evidence="2" id="KW-1185">Reference proteome</keyword>
<organism evidence="1 2">
    <name type="scientific">Paraburkholderia caballeronis</name>
    <dbReference type="NCBI Taxonomy" id="416943"/>
    <lineage>
        <taxon>Bacteria</taxon>
        <taxon>Pseudomonadati</taxon>
        <taxon>Pseudomonadota</taxon>
        <taxon>Betaproteobacteria</taxon>
        <taxon>Burkholderiales</taxon>
        <taxon>Burkholderiaceae</taxon>
        <taxon>Paraburkholderia</taxon>
    </lineage>
</organism>
<protein>
    <submittedName>
        <fullName evidence="1">Uncharacterized protein</fullName>
    </submittedName>
</protein>
<dbReference type="InterPro" id="IPR011055">
    <property type="entry name" value="Dup_hybrid_motif"/>
</dbReference>
<dbReference type="Proteomes" id="UP000199120">
    <property type="component" value="Unassembled WGS sequence"/>
</dbReference>
<evidence type="ECO:0000313" key="2">
    <source>
        <dbReference type="Proteomes" id="UP000199120"/>
    </source>
</evidence>
<dbReference type="OrthoDB" id="1242806at2"/>
<evidence type="ECO:0000313" key="1">
    <source>
        <dbReference type="EMBL" id="SEL76183.1"/>
    </source>
</evidence>
<reference evidence="2" key="1">
    <citation type="submission" date="2016-10" db="EMBL/GenBank/DDBJ databases">
        <authorList>
            <person name="Varghese N."/>
            <person name="Submissions S."/>
        </authorList>
    </citation>
    <scope>NUCLEOTIDE SEQUENCE [LARGE SCALE GENOMIC DNA]</scope>
    <source>
        <strain evidence="2">LMG 26416</strain>
    </source>
</reference>
<dbReference type="InterPro" id="IPR023346">
    <property type="entry name" value="Lysozyme-like_dom_sf"/>
</dbReference>
<sequence>MIISPPLLPQLDPAALDPARTDPMMDAVDKFELPHGMYPIAFDRRWHCGLHLSPDSHGPVHAIADGEVVAYRVCQHAMDSGRGNAGFVLLRHTSETGVGRTLTFYSLYMHLLPLAEYHMFGRDGKQLPEFLRMPSGHAPKGAVTTAVSGSKNLKVRRKSILGFLGRHEDRPHLHFEIFMTQRDFETWFGHTQLGNIAPATLDRSEWWGHTCFTIPAGCDFHSLPPGTGNDNKLHGVEFEPGQEGRNPLPLHVETYFSNGTKYTNVWSEAADGTHTLLTPQPVPEAGYEYGLYDRATALYPACPSDGYELLRVGRIVSPTKTLPANARATWMKVAWASDRQGYIDINAQNITRLSDADFPFFMGWQTVSDANTPFDKDGLCDIEVLKKMLRDVSDHESLVSPQFTGLREKEETLRRYLLLTPGVREKLRRFVCLAPSEWDSSHNDTRYAQLLDEGEFYHGNRKGYDDFQKYLNEIQFWDVTGLPTGKKLWFFHPLGFIRHFRKCGWLSENELLGMLPTSALRNARAADGHKYWVSEKINITQATKNLIRNNLVSLNETMQKFGISPNPLRMAAFLANAMEETQWFTRLHEANPDAKYWPWDGRGFLQLTWPDNYIKYWEFLGRTIPATLKRELSTSARTASKEGKNITVQDSRHPALTAQMTQWRADVSDGRLDPGKSAGTYWAWTKAAVYADKFPALQRQFQNITKPDFRPVTYYSCLSYGQVAATVNFGSPQKDTSKIARVNGILARYQAYTSALMMLADGTLFPNSEGQGWDSPEGFERRENNDF</sequence>
<dbReference type="Gene3D" id="1.10.530.10">
    <property type="match status" value="1"/>
</dbReference>
<name>A0A1H7SUD4_9BURK</name>
<gene>
    <name evidence="1" type="ORF">SAMN05192542_11341</name>
</gene>
<dbReference type="EMBL" id="FOAJ01000013">
    <property type="protein sequence ID" value="SEL76183.1"/>
    <property type="molecule type" value="Genomic_DNA"/>
</dbReference>
<dbReference type="SUPFAM" id="SSF53955">
    <property type="entry name" value="Lysozyme-like"/>
    <property type="match status" value="1"/>
</dbReference>
<accession>A0A1H7SUD4</accession>
<dbReference type="STRING" id="416943.SAMN05445871_5087"/>
<proteinExistence type="predicted"/>